<dbReference type="EMBL" id="VUNJ01000001">
    <property type="protein sequence ID" value="MST90346.1"/>
    <property type="molecule type" value="Genomic_DNA"/>
</dbReference>
<dbReference type="PROSITE" id="PS50043">
    <property type="entry name" value="HTH_LUXR_2"/>
    <property type="match status" value="1"/>
</dbReference>
<dbReference type="Proteomes" id="UP000472755">
    <property type="component" value="Unassembled WGS sequence"/>
</dbReference>
<evidence type="ECO:0000256" key="1">
    <source>
        <dbReference type="ARBA" id="ARBA00023015"/>
    </source>
</evidence>
<evidence type="ECO:0000313" key="6">
    <source>
        <dbReference type="EMBL" id="MTS26373.1"/>
    </source>
</evidence>
<dbReference type="EMBL" id="WMZU01000003">
    <property type="protein sequence ID" value="MTS26373.1"/>
    <property type="molecule type" value="Genomic_DNA"/>
</dbReference>
<dbReference type="PANTHER" id="PTHR44688:SF16">
    <property type="entry name" value="DNA-BINDING TRANSCRIPTIONAL ACTIVATOR DEVR_DOSR"/>
    <property type="match status" value="1"/>
</dbReference>
<dbReference type="InterPro" id="IPR016032">
    <property type="entry name" value="Sig_transdc_resp-reg_C-effctor"/>
</dbReference>
<proteinExistence type="predicted"/>
<dbReference type="SMART" id="SM00421">
    <property type="entry name" value="HTH_LUXR"/>
    <property type="match status" value="1"/>
</dbReference>
<evidence type="ECO:0000256" key="3">
    <source>
        <dbReference type="ARBA" id="ARBA00023163"/>
    </source>
</evidence>
<reference evidence="6 8" key="1">
    <citation type="journal article" date="2019" name="Nat. Med.">
        <title>A library of human gut bacterial isolates paired with longitudinal multiomics data enables mechanistic microbiome research.</title>
        <authorList>
            <person name="Poyet M."/>
            <person name="Groussin M."/>
            <person name="Gibbons S.M."/>
            <person name="Avila-Pacheco J."/>
            <person name="Jiang X."/>
            <person name="Kearney S.M."/>
            <person name="Perrotta A.R."/>
            <person name="Berdy B."/>
            <person name="Zhao S."/>
            <person name="Lieberman T.D."/>
            <person name="Swanson P.K."/>
            <person name="Smith M."/>
            <person name="Roesemann S."/>
            <person name="Alexander J.E."/>
            <person name="Rich S.A."/>
            <person name="Livny J."/>
            <person name="Vlamakis H."/>
            <person name="Clish C."/>
            <person name="Bullock K."/>
            <person name="Deik A."/>
            <person name="Scott J."/>
            <person name="Pierce K.A."/>
            <person name="Xavier R.J."/>
            <person name="Alm E.J."/>
        </authorList>
    </citation>
    <scope>NUCLEOTIDE SEQUENCE [LARGE SCALE GENOMIC DNA]</scope>
    <source>
        <strain evidence="6 8">BIOML-A4</strain>
    </source>
</reference>
<evidence type="ECO:0000256" key="2">
    <source>
        <dbReference type="ARBA" id="ARBA00023125"/>
    </source>
</evidence>
<dbReference type="CDD" id="cd06170">
    <property type="entry name" value="LuxR_C_like"/>
    <property type="match status" value="1"/>
</dbReference>
<organism evidence="5 7">
    <name type="scientific">Ruthenibacterium lactatiformans</name>
    <dbReference type="NCBI Taxonomy" id="1550024"/>
    <lineage>
        <taxon>Bacteria</taxon>
        <taxon>Bacillati</taxon>
        <taxon>Bacillota</taxon>
        <taxon>Clostridia</taxon>
        <taxon>Eubacteriales</taxon>
        <taxon>Oscillospiraceae</taxon>
        <taxon>Ruthenibacterium</taxon>
    </lineage>
</organism>
<dbReference type="Pfam" id="PF25873">
    <property type="entry name" value="WHD_MalT"/>
    <property type="match status" value="1"/>
</dbReference>
<dbReference type="GO" id="GO:0006355">
    <property type="term" value="P:regulation of DNA-templated transcription"/>
    <property type="evidence" value="ECO:0007669"/>
    <property type="project" value="InterPro"/>
</dbReference>
<dbReference type="PRINTS" id="PR00038">
    <property type="entry name" value="HTHLUXR"/>
</dbReference>
<dbReference type="InterPro" id="IPR059106">
    <property type="entry name" value="WHD_MalT"/>
</dbReference>
<keyword evidence="2" id="KW-0238">DNA-binding</keyword>
<evidence type="ECO:0000259" key="4">
    <source>
        <dbReference type="PROSITE" id="PS50043"/>
    </source>
</evidence>
<dbReference type="GO" id="GO:0003677">
    <property type="term" value="F:DNA binding"/>
    <property type="evidence" value="ECO:0007669"/>
    <property type="project" value="UniProtKB-KW"/>
</dbReference>
<dbReference type="PANTHER" id="PTHR44688">
    <property type="entry name" value="DNA-BINDING TRANSCRIPTIONAL ACTIVATOR DEVR_DOSR"/>
    <property type="match status" value="1"/>
</dbReference>
<comment type="caution">
    <text evidence="5">The sequence shown here is derived from an EMBL/GenBank/DDBJ whole genome shotgun (WGS) entry which is preliminary data.</text>
</comment>
<gene>
    <name evidence="5" type="ORF">FYJ76_00115</name>
    <name evidence="6" type="ORF">GMD59_03615</name>
</gene>
<dbReference type="InterPro" id="IPR000792">
    <property type="entry name" value="Tscrpt_reg_LuxR_C"/>
</dbReference>
<keyword evidence="1" id="KW-0805">Transcription regulation</keyword>
<feature type="domain" description="HTH luxR-type" evidence="4">
    <location>
        <begin position="758"/>
        <end position="823"/>
    </location>
</feature>
<dbReference type="AlphaFoldDB" id="A0A6I2TZY7"/>
<dbReference type="InterPro" id="IPR036388">
    <property type="entry name" value="WH-like_DNA-bd_sf"/>
</dbReference>
<sequence>MQTKTKLLNRRRINQKLENIFLYPLSIVHAPIGYGKTTAVSQFLNQYAGTADLVWVSLAGSGGSVEYLWNHLVENIQGSDLRHTLKKMGYPYDELKRANLVDLLIDYEYKRPAVLVLDDFQVINDPGVFALIKLVVQEHIKNMHIVLITRDLSKLDAAGLYQKQLCFTLTEKSLKFTGEEIQRYFNMAGCMLSEEDVEKIYSYTEGWVSMVYVLLKGVQRGLPVGKSDTINDIIEQNLYNTLSGKARETLCRLSFLETFTISMALYVLDDPEVGYVLQTLIKQNTFVVYNEFDKSYKIRNLLQEFFMLRAKFLNIDFQPLYKRAGEWYLRERQYGRAFEYLYQAGEIEMILAEFNRENTPDIQFTQFRQLFHVFDTLTQEQCLKYPIAYLQYIRIRAMGTEPGAPGRCRDDLDTMERYIRGSSLNDGYKRFLLGEVNVVRTFVVYNDLEAMVRCNEKAMEYFSGGCSCIVTRRKEFTFGSPHLLYGYYKEKGRLQHTAEYLAQHSESLTAPIDGCGTGCDSVALAEYALETGDFDHVELHAYKAMYKAKAAKQTCLMICAKFALARLEILCSTSERDPQMMESLREEVLKENNPVLNSTFALCDGYLNACLGRGGEIAEWIRSGDLSGASFLRQGMPFYHTVHAKAVMLSGDAIRLEAVCEMALREFAPYQNQLGLLHNAVYMAVAQKQLHGEEAGCAALCRALEIGQADGIVLPFAENAVYILDMLEKISDQNVFEAAYMNRVLFCAQEYQKRVERLNFSKVVLTAREKEILGLLERGCKHEEIGERLFISVTTVRYHIKNIYQKLEVNNKVLAIKKAQELKLL</sequence>
<dbReference type="Gene3D" id="1.10.10.10">
    <property type="entry name" value="Winged helix-like DNA-binding domain superfamily/Winged helix DNA-binding domain"/>
    <property type="match status" value="1"/>
</dbReference>
<evidence type="ECO:0000313" key="5">
    <source>
        <dbReference type="EMBL" id="MST90346.1"/>
    </source>
</evidence>
<dbReference type="InterPro" id="IPR049945">
    <property type="entry name" value="AAA_22"/>
</dbReference>
<dbReference type="Pfam" id="PF13401">
    <property type="entry name" value="AAA_22"/>
    <property type="match status" value="1"/>
</dbReference>
<name>A0A6I2TZY7_9FIRM</name>
<dbReference type="SUPFAM" id="SSF52540">
    <property type="entry name" value="P-loop containing nucleoside triphosphate hydrolases"/>
    <property type="match status" value="1"/>
</dbReference>
<evidence type="ECO:0000313" key="8">
    <source>
        <dbReference type="Proteomes" id="UP000472755"/>
    </source>
</evidence>
<dbReference type="RefSeq" id="WP_154521107.1">
    <property type="nucleotide sequence ID" value="NZ_CATXDA010000093.1"/>
</dbReference>
<accession>A0A6I2TZY7</accession>
<evidence type="ECO:0000313" key="7">
    <source>
        <dbReference type="Proteomes" id="UP000431913"/>
    </source>
</evidence>
<dbReference type="Pfam" id="PF00196">
    <property type="entry name" value="GerE"/>
    <property type="match status" value="1"/>
</dbReference>
<dbReference type="SUPFAM" id="SSF46894">
    <property type="entry name" value="C-terminal effector domain of the bipartite response regulators"/>
    <property type="match status" value="1"/>
</dbReference>
<dbReference type="Proteomes" id="UP000431913">
    <property type="component" value="Unassembled WGS sequence"/>
</dbReference>
<dbReference type="InterPro" id="IPR027417">
    <property type="entry name" value="P-loop_NTPase"/>
</dbReference>
<reference evidence="5 7" key="2">
    <citation type="submission" date="2019-08" db="EMBL/GenBank/DDBJ databases">
        <title>In-depth cultivation of the pig gut microbiome towards novel bacterial diversity and tailored functional studies.</title>
        <authorList>
            <person name="Wylensek D."/>
            <person name="Hitch T.C.A."/>
            <person name="Clavel T."/>
        </authorList>
    </citation>
    <scope>NUCLEOTIDE SEQUENCE [LARGE SCALE GENOMIC DNA]</scope>
    <source>
        <strain evidence="5 7">WCA3-601-WT-6J</strain>
    </source>
</reference>
<keyword evidence="3" id="KW-0804">Transcription</keyword>
<protein>
    <submittedName>
        <fullName evidence="5">AAA family ATPase</fullName>
    </submittedName>
</protein>
<dbReference type="Gene3D" id="3.40.50.300">
    <property type="entry name" value="P-loop containing nucleotide triphosphate hydrolases"/>
    <property type="match status" value="1"/>
</dbReference>
<dbReference type="GO" id="GO:0016887">
    <property type="term" value="F:ATP hydrolysis activity"/>
    <property type="evidence" value="ECO:0007669"/>
    <property type="project" value="InterPro"/>
</dbReference>